<sequence length="73" mass="7999">MRICWRHVGGVLAACSRRECLLFPNCREQSLLPTFLVNAERGGGRGGGGSGRFAPSQWPFRTGAIVRRADNQP</sequence>
<reference evidence="2" key="1">
    <citation type="submission" date="2016-05" db="EMBL/GenBank/DDBJ databases">
        <authorList>
            <person name="Naeem Raeece"/>
        </authorList>
    </citation>
    <scope>NUCLEOTIDE SEQUENCE [LARGE SCALE GENOMIC DNA]</scope>
</reference>
<evidence type="ECO:0000313" key="2">
    <source>
        <dbReference type="Proteomes" id="UP000078555"/>
    </source>
</evidence>
<name>A0A1A8YK76_PLAOA</name>
<dbReference type="EMBL" id="FLRD01000024">
    <property type="protein sequence ID" value="SBT31756.1"/>
    <property type="molecule type" value="Genomic_DNA"/>
</dbReference>
<accession>A0A1A8YK76</accession>
<dbReference type="Proteomes" id="UP000078555">
    <property type="component" value="Unassembled WGS sequence"/>
</dbReference>
<evidence type="ECO:0000313" key="1">
    <source>
        <dbReference type="EMBL" id="SBT31756.1"/>
    </source>
</evidence>
<gene>
    <name evidence="1" type="ORF">POVWA1_008730</name>
</gene>
<proteinExistence type="predicted"/>
<keyword evidence="2" id="KW-1185">Reference proteome</keyword>
<protein>
    <submittedName>
        <fullName evidence="1">Uncharacterized protein</fullName>
    </submittedName>
</protein>
<dbReference type="AlphaFoldDB" id="A0A1A8YK76"/>
<organism evidence="1 2">
    <name type="scientific">Plasmodium ovale wallikeri</name>
    <dbReference type="NCBI Taxonomy" id="864142"/>
    <lineage>
        <taxon>Eukaryota</taxon>
        <taxon>Sar</taxon>
        <taxon>Alveolata</taxon>
        <taxon>Apicomplexa</taxon>
        <taxon>Aconoidasida</taxon>
        <taxon>Haemosporida</taxon>
        <taxon>Plasmodiidae</taxon>
        <taxon>Plasmodium</taxon>
        <taxon>Plasmodium (Plasmodium)</taxon>
    </lineage>
</organism>